<dbReference type="AlphaFoldDB" id="A0AAV1DHH7"/>
<dbReference type="GO" id="GO:0000978">
    <property type="term" value="F:RNA polymerase II cis-regulatory region sequence-specific DNA binding"/>
    <property type="evidence" value="ECO:0007669"/>
    <property type="project" value="TreeGrafter"/>
</dbReference>
<sequence>MPRLPKRPSKGRQKIELKKIEDEGDRYATFSKRKHGIFKSVTELITSCKANVGVIIFSPKNKPHSFFHPNMEKVVDRFLNGNESVVSNVDRAADEMFQERDMAMNLKLDQLDVDEEIQKARSKQLDEMNIPYDDKDLFGKHINEMDAQNCGFLKSSMLNFIAQLNN</sequence>
<dbReference type="PRINTS" id="PR00404">
    <property type="entry name" value="MADSDOMAIN"/>
</dbReference>
<evidence type="ECO:0000256" key="5">
    <source>
        <dbReference type="ARBA" id="ARBA00023242"/>
    </source>
</evidence>
<feature type="domain" description="MADS-box" evidence="6">
    <location>
        <begin position="10"/>
        <end position="70"/>
    </location>
</feature>
<proteinExistence type="predicted"/>
<keyword evidence="8" id="KW-1185">Reference proteome</keyword>
<evidence type="ECO:0000256" key="4">
    <source>
        <dbReference type="ARBA" id="ARBA00023163"/>
    </source>
</evidence>
<keyword evidence="2" id="KW-0805">Transcription regulation</keyword>
<evidence type="ECO:0000259" key="6">
    <source>
        <dbReference type="PROSITE" id="PS50066"/>
    </source>
</evidence>
<dbReference type="SUPFAM" id="SSF55455">
    <property type="entry name" value="SRF-like"/>
    <property type="match status" value="1"/>
</dbReference>
<dbReference type="GO" id="GO:0046983">
    <property type="term" value="F:protein dimerization activity"/>
    <property type="evidence" value="ECO:0007669"/>
    <property type="project" value="InterPro"/>
</dbReference>
<dbReference type="PANTHER" id="PTHR11945:SF776">
    <property type="entry name" value="AGAMOUS-LIKE 50-RELATED"/>
    <property type="match status" value="1"/>
</dbReference>
<gene>
    <name evidence="7" type="ORF">OLC1_LOCUS14957</name>
</gene>
<keyword evidence="3" id="KW-0238">DNA-binding</keyword>
<reference evidence="7" key="1">
    <citation type="submission" date="2023-03" db="EMBL/GenBank/DDBJ databases">
        <authorList>
            <person name="Julca I."/>
        </authorList>
    </citation>
    <scope>NUCLEOTIDE SEQUENCE</scope>
</reference>
<dbReference type="EMBL" id="OX459122">
    <property type="protein sequence ID" value="CAI9106464.1"/>
    <property type="molecule type" value="Genomic_DNA"/>
</dbReference>
<evidence type="ECO:0000256" key="3">
    <source>
        <dbReference type="ARBA" id="ARBA00023125"/>
    </source>
</evidence>
<dbReference type="Pfam" id="PF00319">
    <property type="entry name" value="SRF-TF"/>
    <property type="match status" value="1"/>
</dbReference>
<evidence type="ECO:0000313" key="8">
    <source>
        <dbReference type="Proteomes" id="UP001161247"/>
    </source>
</evidence>
<dbReference type="InterPro" id="IPR002100">
    <property type="entry name" value="TF_MADSbox"/>
</dbReference>
<name>A0AAV1DHH7_OLDCO</name>
<accession>A0AAV1DHH7</accession>
<evidence type="ECO:0000256" key="2">
    <source>
        <dbReference type="ARBA" id="ARBA00023015"/>
    </source>
</evidence>
<keyword evidence="5" id="KW-0539">Nucleus</keyword>
<dbReference type="PANTHER" id="PTHR11945">
    <property type="entry name" value="MADS BOX PROTEIN"/>
    <property type="match status" value="1"/>
</dbReference>
<dbReference type="InterPro" id="IPR036879">
    <property type="entry name" value="TF_MADSbox_sf"/>
</dbReference>
<dbReference type="GO" id="GO:0005634">
    <property type="term" value="C:nucleus"/>
    <property type="evidence" value="ECO:0007669"/>
    <property type="project" value="UniProtKB-SubCell"/>
</dbReference>
<dbReference type="SMART" id="SM00432">
    <property type="entry name" value="MADS"/>
    <property type="match status" value="1"/>
</dbReference>
<dbReference type="PROSITE" id="PS50066">
    <property type="entry name" value="MADS_BOX_2"/>
    <property type="match status" value="1"/>
</dbReference>
<protein>
    <submittedName>
        <fullName evidence="7">OLC1v1005625C1</fullName>
    </submittedName>
</protein>
<dbReference type="GO" id="GO:0000981">
    <property type="term" value="F:DNA-binding transcription factor activity, RNA polymerase II-specific"/>
    <property type="evidence" value="ECO:0007669"/>
    <property type="project" value="TreeGrafter"/>
</dbReference>
<organism evidence="7 8">
    <name type="scientific">Oldenlandia corymbosa var. corymbosa</name>
    <dbReference type="NCBI Taxonomy" id="529605"/>
    <lineage>
        <taxon>Eukaryota</taxon>
        <taxon>Viridiplantae</taxon>
        <taxon>Streptophyta</taxon>
        <taxon>Embryophyta</taxon>
        <taxon>Tracheophyta</taxon>
        <taxon>Spermatophyta</taxon>
        <taxon>Magnoliopsida</taxon>
        <taxon>eudicotyledons</taxon>
        <taxon>Gunneridae</taxon>
        <taxon>Pentapetalae</taxon>
        <taxon>asterids</taxon>
        <taxon>lamiids</taxon>
        <taxon>Gentianales</taxon>
        <taxon>Rubiaceae</taxon>
        <taxon>Rubioideae</taxon>
        <taxon>Spermacoceae</taxon>
        <taxon>Hedyotis-Oldenlandia complex</taxon>
        <taxon>Oldenlandia</taxon>
    </lineage>
</organism>
<evidence type="ECO:0000256" key="1">
    <source>
        <dbReference type="ARBA" id="ARBA00004123"/>
    </source>
</evidence>
<keyword evidence="4" id="KW-0804">Transcription</keyword>
<dbReference type="Gene3D" id="3.40.1810.10">
    <property type="entry name" value="Transcription factor, MADS-box"/>
    <property type="match status" value="1"/>
</dbReference>
<evidence type="ECO:0000313" key="7">
    <source>
        <dbReference type="EMBL" id="CAI9106464.1"/>
    </source>
</evidence>
<dbReference type="Proteomes" id="UP001161247">
    <property type="component" value="Chromosome 5"/>
</dbReference>
<comment type="subcellular location">
    <subcellularLocation>
        <location evidence="1">Nucleus</location>
    </subcellularLocation>
</comment>